<keyword evidence="2" id="KW-0472">Membrane</keyword>
<keyword evidence="2" id="KW-0812">Transmembrane</keyword>
<dbReference type="AlphaFoldDB" id="A0A0C3GIN2"/>
<dbReference type="HOGENOM" id="CLU_125587_0_0_1"/>
<name>A0A0C3GIN2_PILCF</name>
<feature type="region of interest" description="Disordered" evidence="1">
    <location>
        <begin position="1"/>
        <end position="27"/>
    </location>
</feature>
<keyword evidence="4" id="KW-1185">Reference proteome</keyword>
<gene>
    <name evidence="3" type="ORF">PILCRDRAFT_130850</name>
</gene>
<dbReference type="EMBL" id="KN832971">
    <property type="protein sequence ID" value="KIM91489.1"/>
    <property type="molecule type" value="Genomic_DNA"/>
</dbReference>
<feature type="transmembrane region" description="Helical" evidence="2">
    <location>
        <begin position="29"/>
        <end position="47"/>
    </location>
</feature>
<evidence type="ECO:0000313" key="4">
    <source>
        <dbReference type="Proteomes" id="UP000054166"/>
    </source>
</evidence>
<keyword evidence="2" id="KW-1133">Transmembrane helix</keyword>
<dbReference type="InParanoid" id="A0A0C3GIN2"/>
<organism evidence="3 4">
    <name type="scientific">Piloderma croceum (strain F 1598)</name>
    <dbReference type="NCBI Taxonomy" id="765440"/>
    <lineage>
        <taxon>Eukaryota</taxon>
        <taxon>Fungi</taxon>
        <taxon>Dikarya</taxon>
        <taxon>Basidiomycota</taxon>
        <taxon>Agaricomycotina</taxon>
        <taxon>Agaricomycetes</taxon>
        <taxon>Agaricomycetidae</taxon>
        <taxon>Atheliales</taxon>
        <taxon>Atheliaceae</taxon>
        <taxon>Piloderma</taxon>
    </lineage>
</organism>
<protein>
    <submittedName>
        <fullName evidence="3">Uncharacterized protein</fullName>
    </submittedName>
</protein>
<feature type="region of interest" description="Disordered" evidence="1">
    <location>
        <begin position="124"/>
        <end position="185"/>
    </location>
</feature>
<reference evidence="3 4" key="1">
    <citation type="submission" date="2014-04" db="EMBL/GenBank/DDBJ databases">
        <authorList>
            <consortium name="DOE Joint Genome Institute"/>
            <person name="Kuo A."/>
            <person name="Tarkka M."/>
            <person name="Buscot F."/>
            <person name="Kohler A."/>
            <person name="Nagy L.G."/>
            <person name="Floudas D."/>
            <person name="Copeland A."/>
            <person name="Barry K.W."/>
            <person name="Cichocki N."/>
            <person name="Veneault-Fourrey C."/>
            <person name="LaButti K."/>
            <person name="Lindquist E.A."/>
            <person name="Lipzen A."/>
            <person name="Lundell T."/>
            <person name="Morin E."/>
            <person name="Murat C."/>
            <person name="Sun H."/>
            <person name="Tunlid A."/>
            <person name="Henrissat B."/>
            <person name="Grigoriev I.V."/>
            <person name="Hibbett D.S."/>
            <person name="Martin F."/>
            <person name="Nordberg H.P."/>
            <person name="Cantor M.N."/>
            <person name="Hua S.X."/>
        </authorList>
    </citation>
    <scope>NUCLEOTIDE SEQUENCE [LARGE SCALE GENOMIC DNA]</scope>
    <source>
        <strain evidence="3 4">F 1598</strain>
    </source>
</reference>
<reference evidence="4" key="2">
    <citation type="submission" date="2015-01" db="EMBL/GenBank/DDBJ databases">
        <title>Evolutionary Origins and Diversification of the Mycorrhizal Mutualists.</title>
        <authorList>
            <consortium name="DOE Joint Genome Institute"/>
            <consortium name="Mycorrhizal Genomics Consortium"/>
            <person name="Kohler A."/>
            <person name="Kuo A."/>
            <person name="Nagy L.G."/>
            <person name="Floudas D."/>
            <person name="Copeland A."/>
            <person name="Barry K.W."/>
            <person name="Cichocki N."/>
            <person name="Veneault-Fourrey C."/>
            <person name="LaButti K."/>
            <person name="Lindquist E.A."/>
            <person name="Lipzen A."/>
            <person name="Lundell T."/>
            <person name="Morin E."/>
            <person name="Murat C."/>
            <person name="Riley R."/>
            <person name="Ohm R."/>
            <person name="Sun H."/>
            <person name="Tunlid A."/>
            <person name="Henrissat B."/>
            <person name="Grigoriev I.V."/>
            <person name="Hibbett D.S."/>
            <person name="Martin F."/>
        </authorList>
    </citation>
    <scope>NUCLEOTIDE SEQUENCE [LARGE SCALE GENOMIC DNA]</scope>
    <source>
        <strain evidence="4">F 1598</strain>
    </source>
</reference>
<accession>A0A0C3GIN2</accession>
<dbReference type="OrthoDB" id="2850836at2759"/>
<sequence>MDKQNSSANDSYRGHANQTSRLRTPNKGVQTMVLGTALVASGFYLFFSNLHRRQAKKEEREINSPGTIPTWQHIIKQANSPVNDSNDPLTIRRWYDTSRETPAMPPTREHNNRHSTIANYRASADFSEEGQRMQPTPQRSRGDGSGRVYTKAPSFSNSYEKQLKHHKRIAGGGKTRLAEDEEDVE</sequence>
<proteinExistence type="predicted"/>
<evidence type="ECO:0000256" key="1">
    <source>
        <dbReference type="SAM" id="MobiDB-lite"/>
    </source>
</evidence>
<evidence type="ECO:0000313" key="3">
    <source>
        <dbReference type="EMBL" id="KIM91489.1"/>
    </source>
</evidence>
<evidence type="ECO:0000256" key="2">
    <source>
        <dbReference type="SAM" id="Phobius"/>
    </source>
</evidence>
<dbReference type="Proteomes" id="UP000054166">
    <property type="component" value="Unassembled WGS sequence"/>
</dbReference>